<protein>
    <submittedName>
        <fullName evidence="1">Uncharacterized protein</fullName>
    </submittedName>
</protein>
<comment type="caution">
    <text evidence="1">The sequence shown here is derived from an EMBL/GenBank/DDBJ whole genome shotgun (WGS) entry which is preliminary data.</text>
</comment>
<evidence type="ECO:0000313" key="1">
    <source>
        <dbReference type="EMBL" id="KAJ9107236.1"/>
    </source>
</evidence>
<proteinExistence type="predicted"/>
<reference evidence="1" key="1">
    <citation type="submission" date="2023-04" db="EMBL/GenBank/DDBJ databases">
        <title>Draft Genome sequencing of Naganishia species isolated from polar environments using Oxford Nanopore Technology.</title>
        <authorList>
            <person name="Leo P."/>
            <person name="Venkateswaran K."/>
        </authorList>
    </citation>
    <scope>NUCLEOTIDE SEQUENCE</scope>
    <source>
        <strain evidence="1">MNA-CCFEE 5262</strain>
    </source>
</reference>
<accession>A0ACC2W852</accession>
<organism evidence="1 2">
    <name type="scientific">Naganishia adeliensis</name>
    <dbReference type="NCBI Taxonomy" id="92952"/>
    <lineage>
        <taxon>Eukaryota</taxon>
        <taxon>Fungi</taxon>
        <taxon>Dikarya</taxon>
        <taxon>Basidiomycota</taxon>
        <taxon>Agaricomycotina</taxon>
        <taxon>Tremellomycetes</taxon>
        <taxon>Filobasidiales</taxon>
        <taxon>Filobasidiaceae</taxon>
        <taxon>Naganishia</taxon>
    </lineage>
</organism>
<evidence type="ECO:0000313" key="2">
    <source>
        <dbReference type="Proteomes" id="UP001230649"/>
    </source>
</evidence>
<keyword evidence="2" id="KW-1185">Reference proteome</keyword>
<dbReference type="Proteomes" id="UP001230649">
    <property type="component" value="Unassembled WGS sequence"/>
</dbReference>
<dbReference type="EMBL" id="JASBWS010000037">
    <property type="protein sequence ID" value="KAJ9107236.1"/>
    <property type="molecule type" value="Genomic_DNA"/>
</dbReference>
<gene>
    <name evidence="1" type="ORF">QFC20_003771</name>
</gene>
<sequence length="1950" mass="215617">MASVPLTAEQYLTPVRDLWYAVQYPALKSNISLPALESLLLSNVSYLRNPISPFGVPSAESKAQVEKGKAKVKTVTNKGKTNELEFDLDDTHKTFALEVSERLGIDEVESSILYLRFKRDEAGLLEDLAATAAATTLQSSVSSKSAKPKPTRTQNIDTMRLFTQYYHQEVLSICDLLSAIIRTASLNPGDIDDVLVLGDEEDGQMDVDARQAKLKAIAQTVLDQIVGGSPAEFVQTMFMNFAKAAQTPATMKYGKDIAKDWALHYLKLQTALLEALFIYVFWNSTTVVKADLSVGLVQGVLGSAFGAHQLNQRLLDMLPRTDTEFYFDKIQGLLGLICIEASGASSLQNGAIQLADLTLDHIEVTDPAELHLLQSRDHIIQLHQSLGSASQDCTSREPFPLLLLGWASVLSQLPDHLQPEDQSLQDVPTFQRVATAALSPEMNVFERWSRMQSGALLRRPEYGAKDEDDSMSYKETFNALLMSLSSLVRASYVKDLDSLLEVWATLFGNGSSNSTAPLCNLFWENAADHSSEGEILEAVNFPLYPLQSMKLLQSLAGMGSQAIPDDSWNPEEAEKAARYSFDWVSDIRSLTLVLPEAEDVDDNFKRVQEDNGSYARFNMNDIELPGGLTIPQGTRGIELNRVNDKPIIIKWATSLNGWHVLLSLLREAAGLNPPSRYSWSDFGISVPWDELLSSGLSFISRLVVANASLGQDLLSLSEGSTKDILDIAFWVIANRQISSSREPIHVAAMCSALNLATSFVKIKSTRLWVGVQQAGFFSATSQGIKISPAQSIIEKETKSGDYPSTLCILRLIHAMAENTINGQFETDYRYVHSKSEFLAVVIRFVHQSVWTRYPSWRYIHLTHRAEIGLMLCSIYNKIASGPTFLPNLTLEGTIHPLTAINTVLLDKLISNPSPFDFDPLFQILTQPKRLLDSLYRHSRQAEIFATEKTLLRGLQLATSLVRSASQIYRSGAGLPAALSMIFNPAVAASDVKEHYHLVNILFDYIFSSGFQVTTATAAAGLLNQLAAIQSAEDGSLSLLPCLQEPRRIGRELQAVFRDHNRAPELRQELWTLLVTASQYQTGFASLCLDSRSIFIFGPAASAQGYHADSPTILTDVMDIVAKWDTYWDRDAISLLSAMRILEIVFLEHPQIAVVGGCGTNAALWDAIYQLATSSQPSAPLISIQMLHDNEDRAVLVKDVVRYSSRRRVRASAMRILAAVLERVEPSQPPDERDAAEKAALKLLGETEDYRTIVAEAGQNSCQPLAMSDSLTTTQSRLQHCNVQQLTNPAYQESSTFGENYGFNLKNIASVIQGAELEASVSRQLSAVNLYWSEMKSDTNFTAAVNSYTSNAIAFAAQPTVALSSAKAVQSIILESSKEDRAGDFMLAVQMERYQIIESLLQTVWRGEWASESMWLIDCLEAPSVLCDHPIFSPAIIAQSPNAYLQTAVLDSCVYLLSIAHNSASWEDNRTLSRLRPALRRIGVFVTEIMSDTMLTLTSNASPLHLENIEKVNAIYDMYASNPRLFEILVHILDEHGIVKRSCEIISQLDLAGDQSRQHAIIYRVLLELHRVLAQDAIGAGRLSTAEAIPTYSASSLTELATSQRAGPSDAPDLNEMWASMLGNIALVLRKLPYITTIVTEEVLPFMNRAHARVHAATEWELHGEVSLGGLREVIAMLEVLRHIVTVVADDVEIQMSLLRDYATPLLRLLRAITNAINKPNLIQTYLEQSYDSEKHLPTTSLGSIIDSEAASIMHNLIVAADSIVTILRDLTYAMQVLRRSPDANLLAASCVLSSLSIDVSAVKILLDLDSALQDIELPPSKPMSLARGEPTQGIGLPMLSADIVQENIMRTREYGLIVTVVQAVTRHERDIAEEHLEKVEAERKKADHSSDSLPALAEEKMIKAGRRRARQDLRDVNERIRRTISTERSQVAQICGDFLQERCGSDLSTW</sequence>
<name>A0ACC2W852_9TREE</name>